<proteinExistence type="predicted"/>
<name>A0A232LTH6_9EURO</name>
<dbReference type="InterPro" id="IPR027417">
    <property type="entry name" value="P-loop_NTPase"/>
</dbReference>
<reference evidence="1 2" key="1">
    <citation type="journal article" date="2015" name="Environ. Microbiol.">
        <title>Metagenome sequence of Elaphomyces granulatus from sporocarp tissue reveals Ascomycota ectomycorrhizal fingerprints of genome expansion and a Proteobacteria-rich microbiome.</title>
        <authorList>
            <person name="Quandt C.A."/>
            <person name="Kohler A."/>
            <person name="Hesse C.N."/>
            <person name="Sharpton T.J."/>
            <person name="Martin F."/>
            <person name="Spatafora J.W."/>
        </authorList>
    </citation>
    <scope>NUCLEOTIDE SEQUENCE [LARGE SCALE GENOMIC DNA]</scope>
    <source>
        <strain evidence="1 2">OSC145934</strain>
    </source>
</reference>
<dbReference type="EMBL" id="NPHW01004873">
    <property type="protein sequence ID" value="OXV07416.1"/>
    <property type="molecule type" value="Genomic_DNA"/>
</dbReference>
<sequence>MPGVERWRQPMTLPSQICPRTRTVESLANLLAKHGVVLVRGTPASGKSVLAQLLTSLLIQQGMPAVYIRSWNASTDISVAEYLSTECHNVDLKISANGILGSNVVFVIDEAHLTYEVADLWYGFVKQQLDMQSGPQFCLFSAYGSPTRGTTNRQKTPLFIPAHMRVSLLPSYGGPDLGLCLEESEFRNVLERDREKLELDADAQDFVYRITNGHVGMVKAVLSYLKMCHRSYLRVCRTLTLSHVQSAARDRHSFFQALKADVASRSLPLRIDCRLLNPQIRTVFQALLANKSIQFDEDDKAMVTCFTEGWIQLDSGSCTKCDTFECSEKEHSYCTFPSPLHAWYVEYMYAPTYHAPFPINEYPSLVQLYLAVAERFSLKLFDAARRGMRLGPSGSRLPKEASYQDEFYRAYTDLLQFRGGITTEWPCGGGSLDVFITEQKWGIEFLRDDLNGHLKRFRDGGHYYKSTQDGTLRDWLIIDCGISTPRKKYPEEPHLLRCIFNEEHTHYRILDCQNNELVPERNM</sequence>
<dbReference type="SUPFAM" id="SSF52540">
    <property type="entry name" value="P-loop containing nucleoside triphosphate hydrolases"/>
    <property type="match status" value="1"/>
</dbReference>
<evidence type="ECO:0000313" key="1">
    <source>
        <dbReference type="EMBL" id="OXV07416.1"/>
    </source>
</evidence>
<keyword evidence="2" id="KW-1185">Reference proteome</keyword>
<accession>A0A232LTH6</accession>
<organism evidence="1 2">
    <name type="scientific">Elaphomyces granulatus</name>
    <dbReference type="NCBI Taxonomy" id="519963"/>
    <lineage>
        <taxon>Eukaryota</taxon>
        <taxon>Fungi</taxon>
        <taxon>Dikarya</taxon>
        <taxon>Ascomycota</taxon>
        <taxon>Pezizomycotina</taxon>
        <taxon>Eurotiomycetes</taxon>
        <taxon>Eurotiomycetidae</taxon>
        <taxon>Eurotiales</taxon>
        <taxon>Elaphomycetaceae</taxon>
        <taxon>Elaphomyces</taxon>
    </lineage>
</organism>
<dbReference type="AlphaFoldDB" id="A0A232LTH6"/>
<protein>
    <submittedName>
        <fullName evidence="1">Uncharacterized protein</fullName>
    </submittedName>
</protein>
<dbReference type="Proteomes" id="UP000243515">
    <property type="component" value="Unassembled WGS sequence"/>
</dbReference>
<evidence type="ECO:0000313" key="2">
    <source>
        <dbReference type="Proteomes" id="UP000243515"/>
    </source>
</evidence>
<comment type="caution">
    <text evidence="1">The sequence shown here is derived from an EMBL/GenBank/DDBJ whole genome shotgun (WGS) entry which is preliminary data.</text>
</comment>
<gene>
    <name evidence="1" type="ORF">Egran_04819</name>
</gene>
<dbReference type="OrthoDB" id="2364732at2759"/>